<dbReference type="PATRIC" id="fig|883158.3.peg.138"/>
<dbReference type="PANTHER" id="PTHR12835">
    <property type="entry name" value="BIOTIN PROTEIN LIGASE"/>
    <property type="match status" value="1"/>
</dbReference>
<keyword evidence="1 3" id="KW-0436">Ligase</keyword>
<dbReference type="InterPro" id="IPR045864">
    <property type="entry name" value="aa-tRNA-synth_II/BPL/LPL"/>
</dbReference>
<evidence type="ECO:0000256" key="1">
    <source>
        <dbReference type="ARBA" id="ARBA00022598"/>
    </source>
</evidence>
<dbReference type="SUPFAM" id="SSF55681">
    <property type="entry name" value="Class II aaRS and biotin synthetases"/>
    <property type="match status" value="1"/>
</dbReference>
<dbReference type="InterPro" id="IPR004143">
    <property type="entry name" value="BPL_LPL_catalytic"/>
</dbReference>
<proteinExistence type="predicted"/>
<evidence type="ECO:0000259" key="2">
    <source>
        <dbReference type="PROSITE" id="PS51733"/>
    </source>
</evidence>
<dbReference type="CDD" id="cd16442">
    <property type="entry name" value="BPL"/>
    <property type="match status" value="1"/>
</dbReference>
<dbReference type="RefSeq" id="WP_006951048.1">
    <property type="nucleotide sequence ID" value="NZ_JH594521.1"/>
</dbReference>
<feature type="domain" description="BPL/LPL catalytic" evidence="2">
    <location>
        <begin position="17"/>
        <end position="195"/>
    </location>
</feature>
<dbReference type="NCBIfam" id="TIGR00121">
    <property type="entry name" value="birA_ligase"/>
    <property type="match status" value="1"/>
</dbReference>
<dbReference type="InterPro" id="IPR004408">
    <property type="entry name" value="Biotin_CoA_COase_ligase"/>
</dbReference>
<dbReference type="GO" id="GO:0005737">
    <property type="term" value="C:cytoplasm"/>
    <property type="evidence" value="ECO:0007669"/>
    <property type="project" value="TreeGrafter"/>
</dbReference>
<protein>
    <submittedName>
        <fullName evidence="3">Biotin-[acetyl-CoA-carboxylase] ligase</fullName>
    </submittedName>
</protein>
<dbReference type="Proteomes" id="UP000016023">
    <property type="component" value="Unassembled WGS sequence"/>
</dbReference>
<evidence type="ECO:0000313" key="4">
    <source>
        <dbReference type="Proteomes" id="UP000016023"/>
    </source>
</evidence>
<gene>
    <name evidence="3" type="ORF">HMPREF9140_00130</name>
</gene>
<name>H1PZP2_9BACT</name>
<comment type="caution">
    <text evidence="3">The sequence shown here is derived from an EMBL/GenBank/DDBJ whole genome shotgun (WGS) entry which is preliminary data.</text>
</comment>
<reference evidence="3 4" key="1">
    <citation type="submission" date="2011-12" db="EMBL/GenBank/DDBJ databases">
        <title>The Genome Sequence of Prevotella micans F0438.</title>
        <authorList>
            <consortium name="The Broad Institute Genome Sequencing Platform"/>
            <person name="Earl A."/>
            <person name="Ward D."/>
            <person name="Feldgarden M."/>
            <person name="Gevers D."/>
            <person name="Izard J."/>
            <person name="Baranova O.V."/>
            <person name="Blanton J.M."/>
            <person name="Wade W.G."/>
            <person name="Dewhirst F.E."/>
            <person name="Young S.K."/>
            <person name="Zeng Q."/>
            <person name="Gargeya S."/>
            <person name="Fitzgerald M."/>
            <person name="Haas B."/>
            <person name="Abouelleil A."/>
            <person name="Alvarado L."/>
            <person name="Arachchi H.M."/>
            <person name="Berlin A."/>
            <person name="Chapman S.B."/>
            <person name="Gearin G."/>
            <person name="Goldberg J."/>
            <person name="Griggs A."/>
            <person name="Gujja S."/>
            <person name="Hansen M."/>
            <person name="Heiman D."/>
            <person name="Howarth C."/>
            <person name="Larimer J."/>
            <person name="Lui A."/>
            <person name="MacDonald P.J.P."/>
            <person name="McCowen C."/>
            <person name="Montmayeur A."/>
            <person name="Murphy C."/>
            <person name="Neiman D."/>
            <person name="Pearson M."/>
            <person name="Priest M."/>
            <person name="Roberts A."/>
            <person name="Saif S."/>
            <person name="Shea T."/>
            <person name="Sisk P."/>
            <person name="Stolte C."/>
            <person name="Sykes S."/>
            <person name="Wortman J."/>
            <person name="Nusbaum C."/>
            <person name="Birren B."/>
        </authorList>
    </citation>
    <scope>NUCLEOTIDE SEQUENCE [LARGE SCALE GENOMIC DNA]</scope>
    <source>
        <strain evidence="3 4">F0438</strain>
    </source>
</reference>
<dbReference type="PROSITE" id="PS51733">
    <property type="entry name" value="BPL_LPL_CATALYTIC"/>
    <property type="match status" value="1"/>
</dbReference>
<dbReference type="EMBL" id="AGWK01000003">
    <property type="protein sequence ID" value="EHO74803.1"/>
    <property type="molecule type" value="Genomic_DNA"/>
</dbReference>
<dbReference type="Pfam" id="PF03099">
    <property type="entry name" value="BPL_LplA_LipB"/>
    <property type="match status" value="1"/>
</dbReference>
<dbReference type="STRING" id="883158.HMPREF9140_00130"/>
<dbReference type="GO" id="GO:0004077">
    <property type="term" value="F:biotin--[biotin carboxyl-carrier protein] ligase activity"/>
    <property type="evidence" value="ECO:0007669"/>
    <property type="project" value="InterPro"/>
</dbReference>
<accession>H1PZP2</accession>
<dbReference type="PANTHER" id="PTHR12835:SF5">
    <property type="entry name" value="BIOTIN--PROTEIN LIGASE"/>
    <property type="match status" value="1"/>
</dbReference>
<organism evidence="3 4">
    <name type="scientific">Prevotella micans F0438</name>
    <dbReference type="NCBI Taxonomy" id="883158"/>
    <lineage>
        <taxon>Bacteria</taxon>
        <taxon>Pseudomonadati</taxon>
        <taxon>Bacteroidota</taxon>
        <taxon>Bacteroidia</taxon>
        <taxon>Bacteroidales</taxon>
        <taxon>Prevotellaceae</taxon>
        <taxon>Prevotella</taxon>
    </lineage>
</organism>
<dbReference type="HOGENOM" id="CLU_051096_3_1_10"/>
<keyword evidence="4" id="KW-1185">Reference proteome</keyword>
<sequence length="261" mass="29910">MSLYEKMKRFLRAKSEENTTKIIHLETVDSTNNYLRKHHSEEQNFTVVETEFQTAGRGQGTNTWSSEQGQNLLFSILIHPNRIPVAKQFLLSEFGALAIKEGLKGLVKDNITFKWPNDIYWNDLKLSGTLIETSLTGNCIKNCIFGIGLNINQTEFDSGIPNPVSLRQIVGRKVDKLQVLNSIIRAFRELYPLIEEGNYAELSTRYHEALYRASGFHSFKDKEGIFEATILEVEDDGHLVLRDRAGIIRSYMFKEIEYGKI</sequence>
<dbReference type="Gene3D" id="3.30.930.10">
    <property type="entry name" value="Bira Bifunctional Protein, Domain 2"/>
    <property type="match status" value="1"/>
</dbReference>
<evidence type="ECO:0000313" key="3">
    <source>
        <dbReference type="EMBL" id="EHO74803.1"/>
    </source>
</evidence>
<dbReference type="AlphaFoldDB" id="H1PZP2"/>
<dbReference type="eggNOG" id="COG0340">
    <property type="taxonomic scope" value="Bacteria"/>
</dbReference>